<accession>A0A918R9D6</accession>
<dbReference type="Proteomes" id="UP000636004">
    <property type="component" value="Unassembled WGS sequence"/>
</dbReference>
<name>A0A918R9D6_9FLAO</name>
<evidence type="ECO:0000313" key="2">
    <source>
        <dbReference type="Proteomes" id="UP000636004"/>
    </source>
</evidence>
<comment type="caution">
    <text evidence="1">The sequence shown here is derived from an EMBL/GenBank/DDBJ whole genome shotgun (WGS) entry which is preliminary data.</text>
</comment>
<protein>
    <recommendedName>
        <fullName evidence="3">DUF4249 domain-containing protein</fullName>
    </recommendedName>
</protein>
<gene>
    <name evidence="1" type="ORF">GCM10007028_30640</name>
</gene>
<reference evidence="1" key="2">
    <citation type="submission" date="2020-09" db="EMBL/GenBank/DDBJ databases">
        <authorList>
            <person name="Sun Q."/>
            <person name="Kim S."/>
        </authorList>
    </citation>
    <scope>NUCLEOTIDE SEQUENCE</scope>
    <source>
        <strain evidence="1">KCTC 12710</strain>
    </source>
</reference>
<keyword evidence="2" id="KW-1185">Reference proteome</keyword>
<evidence type="ECO:0000313" key="1">
    <source>
        <dbReference type="EMBL" id="GGZ90228.1"/>
    </source>
</evidence>
<sequence length="257" mass="28678">MSCEDVIDVELDSAEPKLVIDASLRWLKGTDGKSQEIKLTLSAPYFDTSVPPATGAQVTVTDAANNIYNFTEFGNTGIYKNANFLPVIGGEYKLNIVYENETYSGTETMMSVVPINRIEQKNDGGFSGEDIEIKVFYTDPAGIKNFYLFEFFVINRDLLSVEVYDDEFTDGNEIFGFYSDEDLKAGEELLIAISGISQRSYEFTNLLLQQYGDGSGGPFQTQPTTVRGNCINETNPENFPLGYFRVTETDVVTYIIE</sequence>
<dbReference type="AlphaFoldDB" id="A0A918R9D6"/>
<dbReference type="InterPro" id="IPR025345">
    <property type="entry name" value="DUF4249"/>
</dbReference>
<reference evidence="1" key="1">
    <citation type="journal article" date="2014" name="Int. J. Syst. Evol. Microbiol.">
        <title>Complete genome sequence of Corynebacterium casei LMG S-19264T (=DSM 44701T), isolated from a smear-ripened cheese.</title>
        <authorList>
            <consortium name="US DOE Joint Genome Institute (JGI-PGF)"/>
            <person name="Walter F."/>
            <person name="Albersmeier A."/>
            <person name="Kalinowski J."/>
            <person name="Ruckert C."/>
        </authorList>
    </citation>
    <scope>NUCLEOTIDE SEQUENCE</scope>
    <source>
        <strain evidence="1">KCTC 12710</strain>
    </source>
</reference>
<dbReference type="EMBL" id="BMWZ01000008">
    <property type="protein sequence ID" value="GGZ90228.1"/>
    <property type="molecule type" value="Genomic_DNA"/>
</dbReference>
<dbReference type="Pfam" id="PF14054">
    <property type="entry name" value="DUF4249"/>
    <property type="match status" value="1"/>
</dbReference>
<proteinExistence type="predicted"/>
<evidence type="ECO:0008006" key="3">
    <source>
        <dbReference type="Google" id="ProtNLM"/>
    </source>
</evidence>
<organism evidence="1 2">
    <name type="scientific">Algibacter mikhailovii</name>
    <dbReference type="NCBI Taxonomy" id="425498"/>
    <lineage>
        <taxon>Bacteria</taxon>
        <taxon>Pseudomonadati</taxon>
        <taxon>Bacteroidota</taxon>
        <taxon>Flavobacteriia</taxon>
        <taxon>Flavobacteriales</taxon>
        <taxon>Flavobacteriaceae</taxon>
        <taxon>Algibacter</taxon>
    </lineage>
</organism>